<evidence type="ECO:0000313" key="3">
    <source>
        <dbReference type="Proteomes" id="UP000221024"/>
    </source>
</evidence>
<organism evidence="2 3">
    <name type="scientific">Longimonas halophila</name>
    <dbReference type="NCBI Taxonomy" id="1469170"/>
    <lineage>
        <taxon>Bacteria</taxon>
        <taxon>Pseudomonadati</taxon>
        <taxon>Rhodothermota</taxon>
        <taxon>Rhodothermia</taxon>
        <taxon>Rhodothermales</taxon>
        <taxon>Salisaetaceae</taxon>
        <taxon>Longimonas</taxon>
    </lineage>
</organism>
<dbReference type="Gene3D" id="3.90.1570.10">
    <property type="entry name" value="tt1808, chain A"/>
    <property type="match status" value="1"/>
</dbReference>
<dbReference type="AlphaFoldDB" id="A0A2H3NTW0"/>
<dbReference type="OrthoDB" id="9799703at2"/>
<evidence type="ECO:0000259" key="1">
    <source>
        <dbReference type="Pfam" id="PF05685"/>
    </source>
</evidence>
<dbReference type="InterPro" id="IPR012296">
    <property type="entry name" value="Nuclease_put_TT1808"/>
</dbReference>
<reference evidence="2 3" key="1">
    <citation type="submission" date="2017-10" db="EMBL/GenBank/DDBJ databases">
        <title>Draft genome of Longimonas halophila.</title>
        <authorList>
            <person name="Goh K.M."/>
            <person name="Shamsir M.S."/>
            <person name="Lim S.W."/>
        </authorList>
    </citation>
    <scope>NUCLEOTIDE SEQUENCE [LARGE SCALE GENOMIC DNA]</scope>
    <source>
        <strain evidence="2 3">KCTC 42399</strain>
    </source>
</reference>
<dbReference type="PANTHER" id="PTHR34107:SF7">
    <property type="entry name" value="SLR2092 PROTEIN"/>
    <property type="match status" value="1"/>
</dbReference>
<evidence type="ECO:0000313" key="2">
    <source>
        <dbReference type="EMBL" id="PEN09656.1"/>
    </source>
</evidence>
<dbReference type="InterPro" id="IPR008538">
    <property type="entry name" value="Uma2"/>
</dbReference>
<dbReference type="PANTHER" id="PTHR34107">
    <property type="entry name" value="SLL0198 PROTEIN-RELATED"/>
    <property type="match status" value="1"/>
</dbReference>
<dbReference type="InterPro" id="IPR011335">
    <property type="entry name" value="Restrct_endonuc-II-like"/>
</dbReference>
<feature type="domain" description="Putative restriction endonuclease" evidence="1">
    <location>
        <begin position="12"/>
        <end position="183"/>
    </location>
</feature>
<sequence>MRIQLEDPLSDEAFQALCAENEGLSIEQNPDGTLTLMSPTGGTSGARNFHIYRHLAAWIDDQGGGFGFDSSTMFKLPNGAHRAPDVAWVAHDRFAALSREERDGFVPLAPDFVIELRSPTDPLDALKNKMNEYMHAGVRLGWLIDPETETVSIYAPDTPRTTLDRPDTVTANTVIEGFALPMARIWDPLAE</sequence>
<proteinExistence type="predicted"/>
<dbReference type="Pfam" id="PF05685">
    <property type="entry name" value="Uma2"/>
    <property type="match status" value="1"/>
</dbReference>
<dbReference type="EMBL" id="PDEP01000001">
    <property type="protein sequence ID" value="PEN09656.1"/>
    <property type="molecule type" value="Genomic_DNA"/>
</dbReference>
<comment type="caution">
    <text evidence="2">The sequence shown here is derived from an EMBL/GenBank/DDBJ whole genome shotgun (WGS) entry which is preliminary data.</text>
</comment>
<gene>
    <name evidence="2" type="ORF">CRI93_02200</name>
</gene>
<protein>
    <recommendedName>
        <fullName evidence="1">Putative restriction endonuclease domain-containing protein</fullName>
    </recommendedName>
</protein>
<name>A0A2H3NTW0_9BACT</name>
<dbReference type="CDD" id="cd06260">
    <property type="entry name" value="DUF820-like"/>
    <property type="match status" value="1"/>
</dbReference>
<accession>A0A2H3NTW0</accession>
<keyword evidence="3" id="KW-1185">Reference proteome</keyword>
<dbReference type="Proteomes" id="UP000221024">
    <property type="component" value="Unassembled WGS sequence"/>
</dbReference>
<dbReference type="SUPFAM" id="SSF52980">
    <property type="entry name" value="Restriction endonuclease-like"/>
    <property type="match status" value="1"/>
</dbReference>